<organism evidence="2 3">
    <name type="scientific">Candidatus Zambryskibacteria bacterium RIFCSPHIGHO2_01_FULL_44_22b</name>
    <dbReference type="NCBI Taxonomy" id="1802737"/>
    <lineage>
        <taxon>Bacteria</taxon>
        <taxon>Candidatus Zambryskiibacteriota</taxon>
    </lineage>
</organism>
<dbReference type="EMBL" id="MHVG01000026">
    <property type="protein sequence ID" value="OHA89644.1"/>
    <property type="molecule type" value="Genomic_DNA"/>
</dbReference>
<keyword evidence="1" id="KW-0472">Membrane</keyword>
<reference evidence="2 3" key="1">
    <citation type="journal article" date="2016" name="Nat. Commun.">
        <title>Thousands of microbial genomes shed light on interconnected biogeochemical processes in an aquifer system.</title>
        <authorList>
            <person name="Anantharaman K."/>
            <person name="Brown C.T."/>
            <person name="Hug L.A."/>
            <person name="Sharon I."/>
            <person name="Castelle C.J."/>
            <person name="Probst A.J."/>
            <person name="Thomas B.C."/>
            <person name="Singh A."/>
            <person name="Wilkins M.J."/>
            <person name="Karaoz U."/>
            <person name="Brodie E.L."/>
            <person name="Williams K.H."/>
            <person name="Hubbard S.S."/>
            <person name="Banfield J.F."/>
        </authorList>
    </citation>
    <scope>NUCLEOTIDE SEQUENCE [LARGE SCALE GENOMIC DNA]</scope>
</reference>
<feature type="transmembrane region" description="Helical" evidence="1">
    <location>
        <begin position="74"/>
        <end position="105"/>
    </location>
</feature>
<evidence type="ECO:0000313" key="3">
    <source>
        <dbReference type="Proteomes" id="UP000178538"/>
    </source>
</evidence>
<dbReference type="AlphaFoldDB" id="A0A1G2SXA8"/>
<gene>
    <name evidence="2" type="ORF">A2832_01145</name>
</gene>
<sequence>MVAYFPFGLPLGLLFLCFSIWLFAAWRYKKSIPLNVGGWLFLLPVLGFLPLITANKNFGLINLFFGTIPPGVQAPWWGIFPGIFDAFVLPLLWFGALLWVIIYFFRQVRKII</sequence>
<evidence type="ECO:0000256" key="1">
    <source>
        <dbReference type="SAM" id="Phobius"/>
    </source>
</evidence>
<name>A0A1G2SXA8_9BACT</name>
<accession>A0A1G2SXA8</accession>
<feature type="transmembrane region" description="Helical" evidence="1">
    <location>
        <begin position="6"/>
        <end position="24"/>
    </location>
</feature>
<keyword evidence="1" id="KW-0812">Transmembrane</keyword>
<dbReference type="Proteomes" id="UP000178538">
    <property type="component" value="Unassembled WGS sequence"/>
</dbReference>
<proteinExistence type="predicted"/>
<protein>
    <submittedName>
        <fullName evidence="2">Uncharacterized protein</fullName>
    </submittedName>
</protein>
<comment type="caution">
    <text evidence="2">The sequence shown here is derived from an EMBL/GenBank/DDBJ whole genome shotgun (WGS) entry which is preliminary data.</text>
</comment>
<evidence type="ECO:0000313" key="2">
    <source>
        <dbReference type="EMBL" id="OHA89644.1"/>
    </source>
</evidence>
<keyword evidence="1" id="KW-1133">Transmembrane helix</keyword>
<feature type="transmembrane region" description="Helical" evidence="1">
    <location>
        <begin position="36"/>
        <end position="54"/>
    </location>
</feature>